<dbReference type="SMART" id="SM00860">
    <property type="entry name" value="SMI1_KNR4"/>
    <property type="match status" value="1"/>
</dbReference>
<evidence type="ECO:0000259" key="2">
    <source>
        <dbReference type="SMART" id="SM00860"/>
    </source>
</evidence>
<reference evidence="3 4" key="1">
    <citation type="submission" date="2019-01" db="EMBL/GenBank/DDBJ databases">
        <title>Bacillus sp. M5HDSG1-1, whole genome shotgun sequence.</title>
        <authorList>
            <person name="Tuo L."/>
        </authorList>
    </citation>
    <scope>NUCLEOTIDE SEQUENCE [LARGE SCALE GENOMIC DNA]</scope>
    <source>
        <strain evidence="3 4">M5HDSG1-1</strain>
    </source>
</reference>
<dbReference type="InterPro" id="IPR018958">
    <property type="entry name" value="Knr4/Smi1-like_dom"/>
</dbReference>
<evidence type="ECO:0000313" key="3">
    <source>
        <dbReference type="EMBL" id="RVT62552.1"/>
    </source>
</evidence>
<evidence type="ECO:0000313" key="4">
    <source>
        <dbReference type="Proteomes" id="UP000288024"/>
    </source>
</evidence>
<dbReference type="Proteomes" id="UP000288024">
    <property type="component" value="Unassembled WGS sequence"/>
</dbReference>
<sequence>MVGILLEFWNYKLKDDPYKLQNINKKDIELAEKAFHIKLPQAYIDLLIEQNGGCLKNTYLPVNFKNWADNHILFDYLLGIKKDKGIMESNYLLKEWGVKEKNLIIISGDGHFFIALDYRTNEEKPTIVYIDTTENQITKIYEDFSTMVNSLYEEEDLENQEDIEEIEELRKHLQNSKKKSIELMESMDNDDIVEGIHMYVGATAGFIQEDYVFIEKLLKFIQHSNEDIRLAAAECLWRSISSGNIKENKVISLVLDIFKNENHPDIKYFYDDIIENQAK</sequence>
<feature type="domain" description="Knr4/Smi1-like" evidence="2">
    <location>
        <begin position="22"/>
        <end position="150"/>
    </location>
</feature>
<comment type="caution">
    <text evidence="3">The sequence shown here is derived from an EMBL/GenBank/DDBJ whole genome shotgun (WGS) entry which is preliminary data.</text>
</comment>
<dbReference type="Gene3D" id="3.40.1580.10">
    <property type="entry name" value="SMI1/KNR4-like"/>
    <property type="match status" value="1"/>
</dbReference>
<accession>A0A3S3SK57</accession>
<organism evidence="3 4">
    <name type="scientific">Niallia taxi</name>
    <dbReference type="NCBI Taxonomy" id="2499688"/>
    <lineage>
        <taxon>Bacteria</taxon>
        <taxon>Bacillati</taxon>
        <taxon>Bacillota</taxon>
        <taxon>Bacilli</taxon>
        <taxon>Bacillales</taxon>
        <taxon>Bacillaceae</taxon>
        <taxon>Niallia</taxon>
    </lineage>
</organism>
<dbReference type="AlphaFoldDB" id="A0A3S3SK57"/>
<feature type="coiled-coil region" evidence="1">
    <location>
        <begin position="152"/>
        <end position="186"/>
    </location>
</feature>
<keyword evidence="1" id="KW-0175">Coiled coil</keyword>
<dbReference type="EMBL" id="RZTZ01000004">
    <property type="protein sequence ID" value="RVT62552.1"/>
    <property type="molecule type" value="Genomic_DNA"/>
</dbReference>
<evidence type="ECO:0000256" key="1">
    <source>
        <dbReference type="SAM" id="Coils"/>
    </source>
</evidence>
<dbReference type="InterPro" id="IPR016024">
    <property type="entry name" value="ARM-type_fold"/>
</dbReference>
<dbReference type="SUPFAM" id="SSF48371">
    <property type="entry name" value="ARM repeat"/>
    <property type="match status" value="1"/>
</dbReference>
<name>A0A3S3SK57_9BACI</name>
<protein>
    <recommendedName>
        <fullName evidence="2">Knr4/Smi1-like domain-containing protein</fullName>
    </recommendedName>
</protein>
<keyword evidence="4" id="KW-1185">Reference proteome</keyword>
<dbReference type="InterPro" id="IPR037883">
    <property type="entry name" value="Knr4/Smi1-like_sf"/>
</dbReference>
<proteinExistence type="predicted"/>
<dbReference type="SUPFAM" id="SSF160631">
    <property type="entry name" value="SMI1/KNR4-like"/>
    <property type="match status" value="1"/>
</dbReference>
<gene>
    <name evidence="3" type="ORF">EM808_12250</name>
</gene>
<dbReference type="Pfam" id="PF09346">
    <property type="entry name" value="SMI1_KNR4"/>
    <property type="match status" value="1"/>
</dbReference>